<dbReference type="Proteomes" id="UP000484164">
    <property type="component" value="Unassembled WGS sequence"/>
</dbReference>
<evidence type="ECO:0000259" key="6">
    <source>
        <dbReference type="PROSITE" id="PS50043"/>
    </source>
</evidence>
<keyword evidence="2" id="KW-0805">Transcription regulation</keyword>
<dbReference type="CDD" id="cd06170">
    <property type="entry name" value="LuxR_C_like"/>
    <property type="match status" value="1"/>
</dbReference>
<evidence type="ECO:0000256" key="3">
    <source>
        <dbReference type="ARBA" id="ARBA00023125"/>
    </source>
</evidence>
<evidence type="ECO:0000256" key="5">
    <source>
        <dbReference type="PROSITE-ProRule" id="PRU00169"/>
    </source>
</evidence>
<dbReference type="GO" id="GO:0003677">
    <property type="term" value="F:DNA binding"/>
    <property type="evidence" value="ECO:0007669"/>
    <property type="project" value="UniProtKB-KW"/>
</dbReference>
<keyword evidence="9" id="KW-1185">Reference proteome</keyword>
<keyword evidence="1 5" id="KW-0597">Phosphoprotein</keyword>
<evidence type="ECO:0000313" key="9">
    <source>
        <dbReference type="Proteomes" id="UP000484164"/>
    </source>
</evidence>
<protein>
    <submittedName>
        <fullName evidence="8">Response regulator transcription factor</fullName>
    </submittedName>
</protein>
<dbReference type="RefSeq" id="WP_151693911.1">
    <property type="nucleotide sequence ID" value="NZ_BMGX01000001.1"/>
</dbReference>
<comment type="caution">
    <text evidence="8">The sequence shown here is derived from an EMBL/GenBank/DDBJ whole genome shotgun (WGS) entry which is preliminary data.</text>
</comment>
<dbReference type="Pfam" id="PF00196">
    <property type="entry name" value="GerE"/>
    <property type="match status" value="1"/>
</dbReference>
<feature type="domain" description="Response regulatory" evidence="7">
    <location>
        <begin position="5"/>
        <end position="124"/>
    </location>
</feature>
<dbReference type="SMART" id="SM00448">
    <property type="entry name" value="REC"/>
    <property type="match status" value="1"/>
</dbReference>
<dbReference type="PANTHER" id="PTHR43214">
    <property type="entry name" value="TWO-COMPONENT RESPONSE REGULATOR"/>
    <property type="match status" value="1"/>
</dbReference>
<dbReference type="AlphaFoldDB" id="A0A6L3ZGM0"/>
<reference evidence="8 9" key="1">
    <citation type="submission" date="2019-10" db="EMBL/GenBank/DDBJ databases">
        <title>Genome sequence of Phaeocystidibacter marisrubri JCM30614 (type strain).</title>
        <authorList>
            <person name="Bowman J.P."/>
        </authorList>
    </citation>
    <scope>NUCLEOTIDE SEQUENCE [LARGE SCALE GENOMIC DNA]</scope>
    <source>
        <strain evidence="8 9">JCM 30614</strain>
    </source>
</reference>
<dbReference type="InterPro" id="IPR001789">
    <property type="entry name" value="Sig_transdc_resp-reg_receiver"/>
</dbReference>
<dbReference type="SUPFAM" id="SSF52172">
    <property type="entry name" value="CheY-like"/>
    <property type="match status" value="1"/>
</dbReference>
<dbReference type="PROSITE" id="PS50043">
    <property type="entry name" value="HTH_LUXR_2"/>
    <property type="match status" value="1"/>
</dbReference>
<organism evidence="8 9">
    <name type="scientific">Phaeocystidibacter marisrubri</name>
    <dbReference type="NCBI Taxonomy" id="1577780"/>
    <lineage>
        <taxon>Bacteria</taxon>
        <taxon>Pseudomonadati</taxon>
        <taxon>Bacteroidota</taxon>
        <taxon>Flavobacteriia</taxon>
        <taxon>Flavobacteriales</taxon>
        <taxon>Phaeocystidibacteraceae</taxon>
        <taxon>Phaeocystidibacter</taxon>
    </lineage>
</organism>
<dbReference type="PANTHER" id="PTHR43214:SF41">
    <property type="entry name" value="NITRATE_NITRITE RESPONSE REGULATOR PROTEIN NARP"/>
    <property type="match status" value="1"/>
</dbReference>
<dbReference type="GO" id="GO:0000160">
    <property type="term" value="P:phosphorelay signal transduction system"/>
    <property type="evidence" value="ECO:0007669"/>
    <property type="project" value="InterPro"/>
</dbReference>
<dbReference type="InterPro" id="IPR016032">
    <property type="entry name" value="Sig_transdc_resp-reg_C-effctor"/>
</dbReference>
<dbReference type="InterPro" id="IPR039420">
    <property type="entry name" value="WalR-like"/>
</dbReference>
<evidence type="ECO:0000256" key="4">
    <source>
        <dbReference type="ARBA" id="ARBA00023163"/>
    </source>
</evidence>
<dbReference type="OrthoDB" id="9795108at2"/>
<dbReference type="InterPro" id="IPR011006">
    <property type="entry name" value="CheY-like_superfamily"/>
</dbReference>
<dbReference type="SUPFAM" id="SSF46894">
    <property type="entry name" value="C-terminal effector domain of the bipartite response regulators"/>
    <property type="match status" value="1"/>
</dbReference>
<dbReference type="PROSITE" id="PS00622">
    <property type="entry name" value="HTH_LUXR_1"/>
    <property type="match status" value="1"/>
</dbReference>
<evidence type="ECO:0000256" key="2">
    <source>
        <dbReference type="ARBA" id="ARBA00023015"/>
    </source>
</evidence>
<feature type="domain" description="HTH luxR-type" evidence="6">
    <location>
        <begin position="145"/>
        <end position="210"/>
    </location>
</feature>
<keyword evidence="3" id="KW-0238">DNA-binding</keyword>
<evidence type="ECO:0000313" key="8">
    <source>
        <dbReference type="EMBL" id="KAB2816484.1"/>
    </source>
</evidence>
<dbReference type="Gene3D" id="3.40.50.2300">
    <property type="match status" value="1"/>
</dbReference>
<name>A0A6L3ZGM0_9FLAO</name>
<keyword evidence="4" id="KW-0804">Transcription</keyword>
<dbReference type="CDD" id="cd17535">
    <property type="entry name" value="REC_NarL-like"/>
    <property type="match status" value="1"/>
</dbReference>
<gene>
    <name evidence="8" type="ORF">F8C82_12445</name>
</gene>
<dbReference type="InterPro" id="IPR000792">
    <property type="entry name" value="Tscrpt_reg_LuxR_C"/>
</dbReference>
<dbReference type="PRINTS" id="PR00038">
    <property type="entry name" value="HTHLUXR"/>
</dbReference>
<feature type="modified residue" description="4-aspartylphosphate" evidence="5">
    <location>
        <position position="56"/>
    </location>
</feature>
<dbReference type="GO" id="GO:0006355">
    <property type="term" value="P:regulation of DNA-templated transcription"/>
    <property type="evidence" value="ECO:0007669"/>
    <property type="project" value="InterPro"/>
</dbReference>
<evidence type="ECO:0000259" key="7">
    <source>
        <dbReference type="PROSITE" id="PS50110"/>
    </source>
</evidence>
<sequence>MKPFKLSIVDDHPPIIDGLISVLEDHEDIQILQTANSGESMLSALVGEQPDVIILDYSLGKGGLMNGLETAREIKRRYPEIVILMLTMHDNAEHIVSCVEAGVEGYMLKSESSFDIYAALVELRTRGSYFSPSIASQLVRNIRNLQEDKIVLTERERDVLESLFVGMSTKEIAEKLCISHNTVETHRKNLLSKFEAKNSLHLIYLALEKGMLRLK</sequence>
<dbReference type="Pfam" id="PF00072">
    <property type="entry name" value="Response_reg"/>
    <property type="match status" value="1"/>
</dbReference>
<dbReference type="SMART" id="SM00421">
    <property type="entry name" value="HTH_LUXR"/>
    <property type="match status" value="1"/>
</dbReference>
<accession>A0A6L3ZGM0</accession>
<evidence type="ECO:0000256" key="1">
    <source>
        <dbReference type="ARBA" id="ARBA00022553"/>
    </source>
</evidence>
<dbReference type="PROSITE" id="PS50110">
    <property type="entry name" value="RESPONSE_REGULATORY"/>
    <property type="match status" value="1"/>
</dbReference>
<dbReference type="EMBL" id="WBVQ01000002">
    <property type="protein sequence ID" value="KAB2816484.1"/>
    <property type="molecule type" value="Genomic_DNA"/>
</dbReference>
<dbReference type="InterPro" id="IPR058245">
    <property type="entry name" value="NreC/VraR/RcsB-like_REC"/>
</dbReference>
<proteinExistence type="predicted"/>